<reference evidence="1" key="1">
    <citation type="submission" date="2022-07" db="EMBL/GenBank/DDBJ databases">
        <authorList>
            <person name="Macas J."/>
            <person name="Novak P."/>
            <person name="Neumann P."/>
        </authorList>
    </citation>
    <scope>NUCLEOTIDE SEQUENCE</scope>
</reference>
<dbReference type="EMBL" id="CAMAPF010000024">
    <property type="protein sequence ID" value="CAH9073519.1"/>
    <property type="molecule type" value="Genomic_DNA"/>
</dbReference>
<dbReference type="AlphaFoldDB" id="A0AAV0CI12"/>
<comment type="caution">
    <text evidence="1">The sequence shown here is derived from an EMBL/GenBank/DDBJ whole genome shotgun (WGS) entry which is preliminary data.</text>
</comment>
<evidence type="ECO:0000313" key="1">
    <source>
        <dbReference type="EMBL" id="CAH9073519.1"/>
    </source>
</evidence>
<sequence length="160" mass="18077">MLCHCLSKRGILSEDTCYWRNSGSSFGWSLLAGGQLSPTPSLARATTAAKAISRSNDIYEICSYGGNIWEAAGGLKSVVTLPAWIWIFFKSKILAFPFLLKLPKHFYFDFSDWDEFFNVLGGNDSLWDPIYVILPPSHYVWIKGCDTTFWGGWSIKDPKF</sequence>
<proteinExistence type="predicted"/>
<organism evidence="1 2">
    <name type="scientific">Cuscuta epithymum</name>
    <dbReference type="NCBI Taxonomy" id="186058"/>
    <lineage>
        <taxon>Eukaryota</taxon>
        <taxon>Viridiplantae</taxon>
        <taxon>Streptophyta</taxon>
        <taxon>Embryophyta</taxon>
        <taxon>Tracheophyta</taxon>
        <taxon>Spermatophyta</taxon>
        <taxon>Magnoliopsida</taxon>
        <taxon>eudicotyledons</taxon>
        <taxon>Gunneridae</taxon>
        <taxon>Pentapetalae</taxon>
        <taxon>asterids</taxon>
        <taxon>lamiids</taxon>
        <taxon>Solanales</taxon>
        <taxon>Convolvulaceae</taxon>
        <taxon>Cuscuteae</taxon>
        <taxon>Cuscuta</taxon>
        <taxon>Cuscuta subgen. Cuscuta</taxon>
    </lineage>
</organism>
<gene>
    <name evidence="1" type="ORF">CEPIT_LOCUS4643</name>
</gene>
<dbReference type="Proteomes" id="UP001152523">
    <property type="component" value="Unassembled WGS sequence"/>
</dbReference>
<keyword evidence="2" id="KW-1185">Reference proteome</keyword>
<protein>
    <submittedName>
        <fullName evidence="1">Uncharacterized protein</fullName>
    </submittedName>
</protein>
<name>A0AAV0CI12_9ASTE</name>
<accession>A0AAV0CI12</accession>
<evidence type="ECO:0000313" key="2">
    <source>
        <dbReference type="Proteomes" id="UP001152523"/>
    </source>
</evidence>